<sequence length="355" mass="40117">MSDFNHLPMTGGNTYNDNCGQQTLIMESSLPLFDDIKLGEIVDYGCSQGLNSVAMMQRILGRMAPSSTASLVFEDLPSNEFSSLIRLLPGLSANNPDLKLYPSLVPRSFYESVVAPQSVDVGFTSSTIHWLKKIPILKPANETVAEYYEKRTLRNAPAAREDFREFLSLRGQEIKKGGHLIIACFGSFTDEEIKIYKDALIIRHRCLFQAAEVLGNKGRLPSRAVARINMPIYDRSEKEFLGGIEELKDTWVMEKYYRKMIPHPAYHKFLKKCELAGTNEEAKAKAAKTYASDLMDWLVAVMGDMIKNWWIESGVEQDEVEDIYAEFLSTAKDLLYKEGPAGAEIPVMYTRLRRA</sequence>
<dbReference type="InterPro" id="IPR029063">
    <property type="entry name" value="SAM-dependent_MTases_sf"/>
</dbReference>
<comment type="caution">
    <text evidence="1">The sequence shown here is derived from an EMBL/GenBank/DDBJ whole genome shotgun (WGS) entry which is preliminary data.</text>
</comment>
<gene>
    <name evidence="1" type="ORF">TWF730_002670</name>
</gene>
<dbReference type="AlphaFoldDB" id="A0AAV9U923"/>
<keyword evidence="2" id="KW-1185">Reference proteome</keyword>
<dbReference type="GO" id="GO:0008168">
    <property type="term" value="F:methyltransferase activity"/>
    <property type="evidence" value="ECO:0007669"/>
    <property type="project" value="InterPro"/>
</dbReference>
<dbReference type="PANTHER" id="PTHR31009">
    <property type="entry name" value="S-ADENOSYL-L-METHIONINE:CARBOXYL METHYLTRANSFERASE FAMILY PROTEIN"/>
    <property type="match status" value="1"/>
</dbReference>
<dbReference type="SUPFAM" id="SSF53335">
    <property type="entry name" value="S-adenosyl-L-methionine-dependent methyltransferases"/>
    <property type="match status" value="1"/>
</dbReference>
<protein>
    <recommendedName>
        <fullName evidence="3">S-adenosyl-L-methionine-dependent methyltransferase</fullName>
    </recommendedName>
</protein>
<reference evidence="1 2" key="1">
    <citation type="submission" date="2019-10" db="EMBL/GenBank/DDBJ databases">
        <authorList>
            <person name="Palmer J.M."/>
        </authorList>
    </citation>
    <scope>NUCLEOTIDE SEQUENCE [LARGE SCALE GENOMIC DNA]</scope>
    <source>
        <strain evidence="1 2">TWF730</strain>
    </source>
</reference>
<evidence type="ECO:0000313" key="2">
    <source>
        <dbReference type="Proteomes" id="UP001373714"/>
    </source>
</evidence>
<dbReference type="Gene3D" id="3.40.50.150">
    <property type="entry name" value="Vaccinia Virus protein VP39"/>
    <property type="match status" value="1"/>
</dbReference>
<dbReference type="Proteomes" id="UP001373714">
    <property type="component" value="Unassembled WGS sequence"/>
</dbReference>
<dbReference type="EMBL" id="JAVHNS010000013">
    <property type="protein sequence ID" value="KAK6337264.1"/>
    <property type="molecule type" value="Genomic_DNA"/>
</dbReference>
<organism evidence="1 2">
    <name type="scientific">Orbilia blumenaviensis</name>
    <dbReference type="NCBI Taxonomy" id="1796055"/>
    <lineage>
        <taxon>Eukaryota</taxon>
        <taxon>Fungi</taxon>
        <taxon>Dikarya</taxon>
        <taxon>Ascomycota</taxon>
        <taxon>Pezizomycotina</taxon>
        <taxon>Orbiliomycetes</taxon>
        <taxon>Orbiliales</taxon>
        <taxon>Orbiliaceae</taxon>
        <taxon>Orbilia</taxon>
    </lineage>
</organism>
<dbReference type="Pfam" id="PF03492">
    <property type="entry name" value="Methyltransf_7"/>
    <property type="match status" value="1"/>
</dbReference>
<name>A0AAV9U923_9PEZI</name>
<proteinExistence type="predicted"/>
<evidence type="ECO:0000313" key="1">
    <source>
        <dbReference type="EMBL" id="KAK6337264.1"/>
    </source>
</evidence>
<dbReference type="InterPro" id="IPR005299">
    <property type="entry name" value="MeTrfase_7"/>
</dbReference>
<accession>A0AAV9U923</accession>
<evidence type="ECO:0008006" key="3">
    <source>
        <dbReference type="Google" id="ProtNLM"/>
    </source>
</evidence>